<evidence type="ECO:0000313" key="8">
    <source>
        <dbReference type="EMBL" id="AHJ25673.1"/>
    </source>
</evidence>
<evidence type="ECO:0000259" key="7">
    <source>
        <dbReference type="PROSITE" id="PS01033"/>
    </source>
</evidence>
<dbReference type="PROSITE" id="PS01033">
    <property type="entry name" value="GLOBIN"/>
    <property type="match status" value="1"/>
</dbReference>
<keyword evidence="1 6" id="KW-0813">Transport</keyword>
<keyword evidence="4" id="KW-0479">Metal-binding</keyword>
<protein>
    <submittedName>
        <fullName evidence="8">Hemoglobin</fullName>
    </submittedName>
</protein>
<evidence type="ECO:0000256" key="2">
    <source>
        <dbReference type="ARBA" id="ARBA00022617"/>
    </source>
</evidence>
<evidence type="ECO:0000256" key="6">
    <source>
        <dbReference type="RuleBase" id="RU000356"/>
    </source>
</evidence>
<dbReference type="GO" id="GO:0019825">
    <property type="term" value="F:oxygen binding"/>
    <property type="evidence" value="ECO:0007669"/>
    <property type="project" value="InterPro"/>
</dbReference>
<dbReference type="PANTHER" id="PTHR47217">
    <property type="entry name" value="GLOBIN-LIKE PROTEIN"/>
    <property type="match status" value="1"/>
</dbReference>
<evidence type="ECO:0000256" key="1">
    <source>
        <dbReference type="ARBA" id="ARBA00022448"/>
    </source>
</evidence>
<accession>W6FIG9</accession>
<name>W6FIG9_9ECHI</name>
<dbReference type="PANTHER" id="PTHR47217:SF1">
    <property type="entry name" value="GLOBIN-LIKE PROTEIN"/>
    <property type="match status" value="1"/>
</dbReference>
<evidence type="ECO:0000256" key="4">
    <source>
        <dbReference type="ARBA" id="ARBA00022723"/>
    </source>
</evidence>
<gene>
    <name evidence="8" type="primary">Hb_b</name>
</gene>
<comment type="similarity">
    <text evidence="6">Belongs to the globin family.</text>
</comment>
<sequence>MVVSAEQKALIQGAWTPIYAGNRFQLGVDIFAHFFKAHPNYANLFPSLVGVPNPSTSVELRGHAIRVLTGINYFVAALDEKKPVIMEMIHNMARSHKPRKLTREHFAQFAPVLFDTIGVSGPARDAFLPYYNFIADNLFAEMGKL</sequence>
<reference evidence="8" key="1">
    <citation type="submission" date="2013-11" db="EMBL/GenBank/DDBJ databases">
        <title>Hemoglobins of the brittle stars Hemipholis cordifera and Ophiactis simplex.</title>
        <authorList>
            <person name="Christensen A.B."/>
            <person name="Christensen E.F."/>
        </authorList>
    </citation>
    <scope>NUCLEOTIDE SEQUENCE</scope>
</reference>
<dbReference type="GO" id="GO:0005344">
    <property type="term" value="F:oxygen carrier activity"/>
    <property type="evidence" value="ECO:0007669"/>
    <property type="project" value="UniProtKB-KW"/>
</dbReference>
<feature type="domain" description="Globin" evidence="7">
    <location>
        <begin position="2"/>
        <end position="143"/>
    </location>
</feature>
<dbReference type="Gene3D" id="1.10.490.10">
    <property type="entry name" value="Globins"/>
    <property type="match status" value="1"/>
</dbReference>
<dbReference type="AlphaFoldDB" id="W6FIG9"/>
<reference evidence="9" key="2">
    <citation type="submission" date="2014-01" db="EMBL/GenBank/DDBJ databases">
        <title>Hemoglobins of the brittle stars Hemipholis elongata and Ophiactis simplex.</title>
        <authorList>
            <person name="Christensen A.B."/>
            <person name="Christensen E.F."/>
        </authorList>
    </citation>
    <scope>NUCLEOTIDE SEQUENCE</scope>
</reference>
<dbReference type="InterPro" id="IPR012292">
    <property type="entry name" value="Globin/Proto"/>
</dbReference>
<evidence type="ECO:0000256" key="5">
    <source>
        <dbReference type="ARBA" id="ARBA00023004"/>
    </source>
</evidence>
<dbReference type="InterPro" id="IPR044399">
    <property type="entry name" value="Mb-like_M"/>
</dbReference>
<organism evidence="8">
    <name type="scientific">Ophiactis simplex</name>
    <dbReference type="NCBI Taxonomy" id="533354"/>
    <lineage>
        <taxon>Eukaryota</taxon>
        <taxon>Metazoa</taxon>
        <taxon>Echinodermata</taxon>
        <taxon>Eleutherozoa</taxon>
        <taxon>Asterozoa</taxon>
        <taxon>Ophiuroidea</taxon>
        <taxon>Myophiuroidea</taxon>
        <taxon>Metophiurida</taxon>
        <taxon>Ophintegrida</taxon>
        <taxon>Amphilepidida</taxon>
        <taxon>Ophiurina</taxon>
        <taxon>Gnathophiurina</taxon>
        <taxon>Ophiactoidea</taxon>
        <taxon>Ophiactidae</taxon>
        <taxon>Ophiactis</taxon>
    </lineage>
</organism>
<keyword evidence="3 6" id="KW-0561">Oxygen transport</keyword>
<evidence type="ECO:0000313" key="9">
    <source>
        <dbReference type="EMBL" id="AHN50408.1"/>
    </source>
</evidence>
<dbReference type="InterPro" id="IPR000971">
    <property type="entry name" value="Globin"/>
</dbReference>
<proteinExistence type="evidence at transcript level"/>
<evidence type="ECO:0000256" key="3">
    <source>
        <dbReference type="ARBA" id="ARBA00022621"/>
    </source>
</evidence>
<keyword evidence="2 6" id="KW-0349">Heme</keyword>
<dbReference type="InterPro" id="IPR009050">
    <property type="entry name" value="Globin-like_sf"/>
</dbReference>
<dbReference type="SUPFAM" id="SSF46458">
    <property type="entry name" value="Globin-like"/>
    <property type="match status" value="1"/>
</dbReference>
<dbReference type="GO" id="GO:0020037">
    <property type="term" value="F:heme binding"/>
    <property type="evidence" value="ECO:0007669"/>
    <property type="project" value="InterPro"/>
</dbReference>
<dbReference type="Pfam" id="PF00042">
    <property type="entry name" value="Globin"/>
    <property type="match status" value="1"/>
</dbReference>
<dbReference type="EMBL" id="KJ027593">
    <property type="protein sequence ID" value="AHN50408.1"/>
    <property type="molecule type" value="Genomic_DNA"/>
</dbReference>
<keyword evidence="5" id="KW-0408">Iron</keyword>
<dbReference type="GO" id="GO:0046872">
    <property type="term" value="F:metal ion binding"/>
    <property type="evidence" value="ECO:0007669"/>
    <property type="project" value="UniProtKB-KW"/>
</dbReference>
<dbReference type="EMBL" id="KF894074">
    <property type="protein sequence ID" value="AHJ25673.1"/>
    <property type="molecule type" value="mRNA"/>
</dbReference>
<dbReference type="CDD" id="cd01040">
    <property type="entry name" value="Mb-like"/>
    <property type="match status" value="1"/>
</dbReference>